<feature type="region of interest" description="Disordered" evidence="1">
    <location>
        <begin position="569"/>
        <end position="607"/>
    </location>
</feature>
<evidence type="ECO:0000313" key="2">
    <source>
        <dbReference type="EMBL" id="KAG5484177.1"/>
    </source>
</evidence>
<reference evidence="2 3" key="1">
    <citation type="submission" date="2021-02" db="EMBL/GenBank/DDBJ databases">
        <title>Leishmania (Mundinia) enrietti genome sequencing and assembly.</title>
        <authorList>
            <person name="Almutairi H."/>
            <person name="Gatherer D."/>
        </authorList>
    </citation>
    <scope>NUCLEOTIDE SEQUENCE [LARGE SCALE GENOMIC DNA]</scope>
    <source>
        <strain evidence="2">CUR178</strain>
    </source>
</reference>
<protein>
    <submittedName>
        <fullName evidence="2">Uncharacterized protein</fullName>
    </submittedName>
</protein>
<feature type="compositionally biased region" description="Polar residues" evidence="1">
    <location>
        <begin position="255"/>
        <end position="269"/>
    </location>
</feature>
<dbReference type="OrthoDB" id="268033at2759"/>
<feature type="compositionally biased region" description="Polar residues" evidence="1">
    <location>
        <begin position="208"/>
        <end position="218"/>
    </location>
</feature>
<dbReference type="KEGG" id="lenr:94174487"/>
<accession>A0A836KSN5</accession>
<feature type="region of interest" description="Disordered" evidence="1">
    <location>
        <begin position="649"/>
        <end position="683"/>
    </location>
</feature>
<dbReference type="Proteomes" id="UP000674179">
    <property type="component" value="Chromosome 10"/>
</dbReference>
<dbReference type="EMBL" id="JAFHKP010000010">
    <property type="protein sequence ID" value="KAG5484177.1"/>
    <property type="molecule type" value="Genomic_DNA"/>
</dbReference>
<dbReference type="RefSeq" id="XP_067695065.1">
    <property type="nucleotide sequence ID" value="XM_067838977.1"/>
</dbReference>
<gene>
    <name evidence="2" type="ORF">CUR178_07331</name>
</gene>
<feature type="compositionally biased region" description="Low complexity" evidence="1">
    <location>
        <begin position="501"/>
        <end position="516"/>
    </location>
</feature>
<sequence>MSGACTPPRRFSEDTLELVPPQENRSGAAPPGVVLSPLLEAVYEPGGSSQPSVVLLLRSSDDKEKMSLTHLNQAARAAPSRFPSSLTRERLLSQQHCASDDNLVALATANATVLRDKGGRAGTIMKGAILFDDHTNHVDKQRHERVMSWLAGTSARPSRPLDSTADGASGRVLEGSWVSEGPHTLSRPVVSAAGAPFDALTQTLLLPRSGSGSVSLRSPTRVEPSPSRVVSLWSALDTRTPARHSLTGRDEGSEDSTPSARRSTPLQRTKSLRRSSGYRNACYTPPSASRHPWNPSVLHECNAEEVAVTASHRLASSTARTSPRRTPPLVSMLLPFMSSPPPRRPSVAHDLAKECSAPSVALSEAVDDAEYRRIRQTVDATSSHSDGENVIALRVCTLSGVTLRVTVNRCWSVAALAQHVAQYLQLRGAQVQLKYTRTGEVFDAVPFSIKEPRTSSTTRDLRLCDLPGLQPSDVFVVLLRAQRGESSSSPLPTRLSEAGWAASRSPSPTPSSASSRVHPPRFHNTAAKRPRQRTLTPSMPTHTIAESPSALGGAHAAVGVSAGAPVLSRKAQLPPVSDRRSSRTRSPLGTSPIVRSGEGKHRRPGVGMRSLMTHPVSVSSSAPAPAPAPAAAPAARAVSTSQAAALAGTSPYAANGPAGDAAGRAPAGSYCYPPLTRSYTRQG</sequence>
<feature type="region of interest" description="Disordered" evidence="1">
    <location>
        <begin position="208"/>
        <end position="291"/>
    </location>
</feature>
<feature type="region of interest" description="Disordered" evidence="1">
    <location>
        <begin position="486"/>
        <end position="550"/>
    </location>
</feature>
<evidence type="ECO:0000313" key="3">
    <source>
        <dbReference type="Proteomes" id="UP000674179"/>
    </source>
</evidence>
<evidence type="ECO:0000256" key="1">
    <source>
        <dbReference type="SAM" id="MobiDB-lite"/>
    </source>
</evidence>
<dbReference type="GeneID" id="94174487"/>
<proteinExistence type="predicted"/>
<feature type="compositionally biased region" description="Low complexity" evidence="1">
    <location>
        <begin position="649"/>
        <end position="668"/>
    </location>
</feature>
<dbReference type="AlphaFoldDB" id="A0A836KSN5"/>
<keyword evidence="3" id="KW-1185">Reference proteome</keyword>
<name>A0A836KSN5_LEIEN</name>
<feature type="region of interest" description="Disordered" evidence="1">
    <location>
        <begin position="1"/>
        <end position="31"/>
    </location>
</feature>
<feature type="compositionally biased region" description="Polar residues" evidence="1">
    <location>
        <begin position="533"/>
        <end position="546"/>
    </location>
</feature>
<comment type="caution">
    <text evidence="2">The sequence shown here is derived from an EMBL/GenBank/DDBJ whole genome shotgun (WGS) entry which is preliminary data.</text>
</comment>
<organism evidence="2 3">
    <name type="scientific">Leishmania enriettii</name>
    <dbReference type="NCBI Taxonomy" id="5663"/>
    <lineage>
        <taxon>Eukaryota</taxon>
        <taxon>Discoba</taxon>
        <taxon>Euglenozoa</taxon>
        <taxon>Kinetoplastea</taxon>
        <taxon>Metakinetoplastina</taxon>
        <taxon>Trypanosomatida</taxon>
        <taxon>Trypanosomatidae</taxon>
        <taxon>Leishmaniinae</taxon>
        <taxon>Leishmania</taxon>
    </lineage>
</organism>
<feature type="compositionally biased region" description="Basic residues" evidence="1">
    <location>
        <begin position="518"/>
        <end position="532"/>
    </location>
</feature>